<organism evidence="3 4">
    <name type="scientific">Halodesulfovibrio aestuarii</name>
    <dbReference type="NCBI Taxonomy" id="126333"/>
    <lineage>
        <taxon>Bacteria</taxon>
        <taxon>Pseudomonadati</taxon>
        <taxon>Thermodesulfobacteriota</taxon>
        <taxon>Desulfovibrionia</taxon>
        <taxon>Desulfovibrionales</taxon>
        <taxon>Desulfovibrionaceae</taxon>
        <taxon>Halodesulfovibrio</taxon>
    </lineage>
</organism>
<reference evidence="2 5" key="2">
    <citation type="submission" date="2024-07" db="EMBL/GenBank/DDBJ databases">
        <title>Active virus-host system and metabolic interactions in a Lokiarchaeon culture.</title>
        <authorList>
            <person name="Ponce Toledo R.I."/>
            <person name="Rodrigues Oliveira T."/>
            <person name="Schleper C."/>
        </authorList>
    </citation>
    <scope>NUCLEOTIDE SEQUENCE [LARGE SCALE GENOMIC DNA]</scope>
    <source>
        <strain evidence="2 5">B35</strain>
    </source>
</reference>
<reference evidence="3 4" key="1">
    <citation type="submission" date="2016-11" db="EMBL/GenBank/DDBJ databases">
        <authorList>
            <person name="Varghese N."/>
            <person name="Submissions S."/>
        </authorList>
    </citation>
    <scope>NUCLEOTIDE SEQUENCE [LARGE SCALE GENOMIC DNA]</scope>
    <source>
        <strain evidence="3 4">DSM 17919</strain>
    </source>
</reference>
<dbReference type="InterPro" id="IPR003793">
    <property type="entry name" value="UPF0166"/>
</dbReference>
<dbReference type="Gene3D" id="3.30.70.120">
    <property type="match status" value="1"/>
</dbReference>
<dbReference type="PANTHER" id="PTHR35983">
    <property type="entry name" value="UPF0166 PROTEIN TM_0021"/>
    <property type="match status" value="1"/>
</dbReference>
<dbReference type="PANTHER" id="PTHR35983:SF1">
    <property type="entry name" value="UPF0166 PROTEIN TM_0021"/>
    <property type="match status" value="1"/>
</dbReference>
<sequence length="113" mass="12664">MHNLQGPTQRLSIYISEKDQFNGQSLYEVIIEQAKNSDLAGVSVFRGLYSYGRDKKIHSMGVLRISEDLPLLIQIIDTKENIQSFIPKLAQFAADALILQEDVTVILPASKSE</sequence>
<dbReference type="Proteomes" id="UP001568358">
    <property type="component" value="Unassembled WGS sequence"/>
</dbReference>
<dbReference type="EMBL" id="FQZR01000002">
    <property type="protein sequence ID" value="SHI67413.1"/>
    <property type="molecule type" value="Genomic_DNA"/>
</dbReference>
<proteinExistence type="inferred from homology"/>
<dbReference type="InterPro" id="IPR011322">
    <property type="entry name" value="N-reg_PII-like_a/b"/>
</dbReference>
<dbReference type="SUPFAM" id="SSF54913">
    <property type="entry name" value="GlnB-like"/>
    <property type="match status" value="1"/>
</dbReference>
<dbReference type="Proteomes" id="UP000184001">
    <property type="component" value="Unassembled WGS sequence"/>
</dbReference>
<evidence type="ECO:0000313" key="5">
    <source>
        <dbReference type="Proteomes" id="UP001568358"/>
    </source>
</evidence>
<evidence type="ECO:0000313" key="4">
    <source>
        <dbReference type="Proteomes" id="UP000184001"/>
    </source>
</evidence>
<dbReference type="InterPro" id="IPR015867">
    <property type="entry name" value="N-reg_PII/ATP_PRibTrfase_C"/>
</dbReference>
<name>A0A8G2C7N5_9BACT</name>
<dbReference type="EMBL" id="JBFSOO010000001">
    <property type="protein sequence ID" value="MEZ6852180.1"/>
    <property type="molecule type" value="Genomic_DNA"/>
</dbReference>
<protein>
    <submittedName>
        <fullName evidence="2">DUF190 domain-containing protein</fullName>
    </submittedName>
</protein>
<gene>
    <name evidence="2" type="ORF">AB2Z07_01320</name>
    <name evidence="3" type="ORF">SAMN05660830_00633</name>
</gene>
<keyword evidence="5" id="KW-1185">Reference proteome</keyword>
<accession>A0A8G2C7N5</accession>
<comment type="caution">
    <text evidence="3">The sequence shown here is derived from an EMBL/GenBank/DDBJ whole genome shotgun (WGS) entry which is preliminary data.</text>
</comment>
<dbReference type="AlphaFoldDB" id="A0A8G2C7N5"/>
<evidence type="ECO:0000256" key="1">
    <source>
        <dbReference type="ARBA" id="ARBA00010554"/>
    </source>
</evidence>
<evidence type="ECO:0000313" key="3">
    <source>
        <dbReference type="EMBL" id="SHI67413.1"/>
    </source>
</evidence>
<comment type="similarity">
    <text evidence="1">Belongs to the UPF0166 family.</text>
</comment>
<evidence type="ECO:0000313" key="2">
    <source>
        <dbReference type="EMBL" id="MEZ6852180.1"/>
    </source>
</evidence>
<dbReference type="RefSeq" id="WP_020001758.1">
    <property type="nucleotide sequence ID" value="NZ_CP192217.1"/>
</dbReference>
<dbReference type="Pfam" id="PF02641">
    <property type="entry name" value="DUF190"/>
    <property type="match status" value="1"/>
</dbReference>